<dbReference type="AlphaFoldDB" id="A0A8H4RCS2"/>
<reference evidence="4 5" key="1">
    <citation type="submission" date="2020-03" db="EMBL/GenBank/DDBJ databases">
        <title>Draft Genome Sequence of Cudoniella acicularis.</title>
        <authorList>
            <person name="Buettner E."/>
            <person name="Kellner H."/>
        </authorList>
    </citation>
    <scope>NUCLEOTIDE SEQUENCE [LARGE SCALE GENOMIC DNA]</scope>
    <source>
        <strain evidence="4 5">DSM 108380</strain>
    </source>
</reference>
<comment type="caution">
    <text evidence="4">The sequence shown here is derived from an EMBL/GenBank/DDBJ whole genome shotgun (WGS) entry which is preliminary data.</text>
</comment>
<gene>
    <name evidence="4" type="ORF">G7Y89_g11214</name>
</gene>
<keyword evidence="2" id="KW-1133">Transmembrane helix</keyword>
<keyword evidence="3" id="KW-0732">Signal</keyword>
<accession>A0A8H4RCS2</accession>
<feature type="chain" id="PRO_5034385966" description="Extracellular membrane protein CFEM domain-containing protein" evidence="3">
    <location>
        <begin position="18"/>
        <end position="209"/>
    </location>
</feature>
<feature type="transmembrane region" description="Helical" evidence="2">
    <location>
        <begin position="186"/>
        <end position="206"/>
    </location>
</feature>
<keyword evidence="2" id="KW-0472">Membrane</keyword>
<feature type="compositionally biased region" description="Low complexity" evidence="1">
    <location>
        <begin position="135"/>
        <end position="156"/>
    </location>
</feature>
<protein>
    <recommendedName>
        <fullName evidence="6">Extracellular membrane protein CFEM domain-containing protein</fullName>
    </recommendedName>
</protein>
<evidence type="ECO:0000313" key="5">
    <source>
        <dbReference type="Proteomes" id="UP000566819"/>
    </source>
</evidence>
<dbReference type="OrthoDB" id="10471127at2759"/>
<dbReference type="Proteomes" id="UP000566819">
    <property type="component" value="Unassembled WGS sequence"/>
</dbReference>
<proteinExistence type="predicted"/>
<evidence type="ECO:0008006" key="6">
    <source>
        <dbReference type="Google" id="ProtNLM"/>
    </source>
</evidence>
<feature type="region of interest" description="Disordered" evidence="1">
    <location>
        <begin position="135"/>
        <end position="157"/>
    </location>
</feature>
<keyword evidence="5" id="KW-1185">Reference proteome</keyword>
<sequence length="209" mass="20284">MVVLQAFFLGFLNHALAQSVVDPAAAATTELSAPTGICADENGLLSCIPPQTVCPGTIPASVSSCGCTNVQTVINCYSTFCPAQLTEDELMLLSSDSAALCHGIGTVAIPSGIISSSVPSSPLSTTAVITAATNSSTGQTASTGTGSSKGVASTGTGTNGAVIPTSAGVAASSTSKATGERGTGHAIPVLGGLLGALLGVVGLFLLRDG</sequence>
<dbReference type="EMBL" id="JAAMPI010001055">
    <property type="protein sequence ID" value="KAF4626941.1"/>
    <property type="molecule type" value="Genomic_DNA"/>
</dbReference>
<organism evidence="4 5">
    <name type="scientific">Cudoniella acicularis</name>
    <dbReference type="NCBI Taxonomy" id="354080"/>
    <lineage>
        <taxon>Eukaryota</taxon>
        <taxon>Fungi</taxon>
        <taxon>Dikarya</taxon>
        <taxon>Ascomycota</taxon>
        <taxon>Pezizomycotina</taxon>
        <taxon>Leotiomycetes</taxon>
        <taxon>Helotiales</taxon>
        <taxon>Tricladiaceae</taxon>
        <taxon>Cudoniella</taxon>
    </lineage>
</organism>
<evidence type="ECO:0000256" key="3">
    <source>
        <dbReference type="SAM" id="SignalP"/>
    </source>
</evidence>
<name>A0A8H4RCS2_9HELO</name>
<feature type="signal peptide" evidence="3">
    <location>
        <begin position="1"/>
        <end position="17"/>
    </location>
</feature>
<evidence type="ECO:0000256" key="1">
    <source>
        <dbReference type="SAM" id="MobiDB-lite"/>
    </source>
</evidence>
<evidence type="ECO:0000256" key="2">
    <source>
        <dbReference type="SAM" id="Phobius"/>
    </source>
</evidence>
<keyword evidence="2" id="KW-0812">Transmembrane</keyword>
<evidence type="ECO:0000313" key="4">
    <source>
        <dbReference type="EMBL" id="KAF4626941.1"/>
    </source>
</evidence>